<dbReference type="PROSITE" id="PS00211">
    <property type="entry name" value="ABC_TRANSPORTER_1"/>
    <property type="match status" value="1"/>
</dbReference>
<dbReference type="SUPFAM" id="SSF51206">
    <property type="entry name" value="cAMP-binding domain-like"/>
    <property type="match status" value="1"/>
</dbReference>
<evidence type="ECO:0000256" key="12">
    <source>
        <dbReference type="SAM" id="Phobius"/>
    </source>
</evidence>
<gene>
    <name evidence="17" type="ORF">WA1_39885</name>
</gene>
<evidence type="ECO:0000256" key="3">
    <source>
        <dbReference type="ARBA" id="ARBA00022475"/>
    </source>
</evidence>
<feature type="domain" description="ABC transporter" evidence="14">
    <location>
        <begin position="775"/>
        <end position="1010"/>
    </location>
</feature>
<feature type="region of interest" description="Disordered" evidence="11">
    <location>
        <begin position="235"/>
        <end position="278"/>
    </location>
</feature>
<keyword evidence="5" id="KW-0547">Nucleotide-binding</keyword>
<dbReference type="PROSITE" id="PS50042">
    <property type="entry name" value="CNMP_BINDING_3"/>
    <property type="match status" value="1"/>
</dbReference>
<evidence type="ECO:0000259" key="16">
    <source>
        <dbReference type="PROSITE" id="PS50990"/>
    </source>
</evidence>
<keyword evidence="7" id="KW-0788">Thiol protease</keyword>
<proteinExistence type="predicted"/>
<dbReference type="EMBL" id="ANNX02000046">
    <property type="protein sequence ID" value="KYC37626.1"/>
    <property type="molecule type" value="Genomic_DNA"/>
</dbReference>
<dbReference type="InterPro" id="IPR027417">
    <property type="entry name" value="P-loop_NTPase"/>
</dbReference>
<feature type="transmembrane region" description="Helical" evidence="12">
    <location>
        <begin position="431"/>
        <end position="457"/>
    </location>
</feature>
<evidence type="ECO:0000259" key="14">
    <source>
        <dbReference type="PROSITE" id="PS50893"/>
    </source>
</evidence>
<dbReference type="Gene3D" id="3.40.50.300">
    <property type="entry name" value="P-loop containing nucleotide triphosphate hydrolases"/>
    <property type="match status" value="1"/>
</dbReference>
<feature type="compositionally biased region" description="Polar residues" evidence="11">
    <location>
        <begin position="239"/>
        <end position="253"/>
    </location>
</feature>
<dbReference type="Proteomes" id="UP000076925">
    <property type="component" value="Unassembled WGS sequence"/>
</dbReference>
<evidence type="ECO:0000256" key="10">
    <source>
        <dbReference type="ARBA" id="ARBA00023136"/>
    </source>
</evidence>
<dbReference type="Pfam" id="PF00005">
    <property type="entry name" value="ABC_tran"/>
    <property type="match status" value="1"/>
</dbReference>
<evidence type="ECO:0000259" key="13">
    <source>
        <dbReference type="PROSITE" id="PS50042"/>
    </source>
</evidence>
<feature type="domain" description="ABC transmembrane type-1" evidence="15">
    <location>
        <begin position="435"/>
        <end position="714"/>
    </location>
</feature>
<dbReference type="GO" id="GO:0016887">
    <property type="term" value="F:ATP hydrolysis activity"/>
    <property type="evidence" value="ECO:0007669"/>
    <property type="project" value="InterPro"/>
</dbReference>
<dbReference type="Gene3D" id="3.90.70.10">
    <property type="entry name" value="Cysteine proteinases"/>
    <property type="match status" value="1"/>
</dbReference>
<keyword evidence="8" id="KW-0067">ATP-binding</keyword>
<feature type="transmembrane region" description="Helical" evidence="12">
    <location>
        <begin position="661"/>
        <end position="679"/>
    </location>
</feature>
<dbReference type="InterPro" id="IPR039421">
    <property type="entry name" value="Type_1_exporter"/>
</dbReference>
<dbReference type="InterPro" id="IPR011527">
    <property type="entry name" value="ABC1_TM_dom"/>
</dbReference>
<dbReference type="AlphaFoldDB" id="A0A139WYZ4"/>
<dbReference type="Gene3D" id="2.60.120.10">
    <property type="entry name" value="Jelly Rolls"/>
    <property type="match status" value="1"/>
</dbReference>
<dbReference type="PROSITE" id="PS50893">
    <property type="entry name" value="ABC_TRANSPORTER_2"/>
    <property type="match status" value="1"/>
</dbReference>
<keyword evidence="3" id="KW-1003">Cell membrane</keyword>
<feature type="transmembrane region" description="Helical" evidence="12">
    <location>
        <begin position="469"/>
        <end position="489"/>
    </location>
</feature>
<dbReference type="InterPro" id="IPR014710">
    <property type="entry name" value="RmlC-like_jellyroll"/>
</dbReference>
<keyword evidence="9 12" id="KW-1133">Transmembrane helix</keyword>
<dbReference type="CDD" id="cd02259">
    <property type="entry name" value="Peptidase_C39_like"/>
    <property type="match status" value="1"/>
</dbReference>
<feature type="domain" description="Cyclic nucleotide-binding" evidence="13">
    <location>
        <begin position="17"/>
        <end position="120"/>
    </location>
</feature>
<keyword evidence="7" id="KW-0645">Protease</keyword>
<organism evidence="17 18">
    <name type="scientific">Scytonema hofmannii PCC 7110</name>
    <dbReference type="NCBI Taxonomy" id="128403"/>
    <lineage>
        <taxon>Bacteria</taxon>
        <taxon>Bacillati</taxon>
        <taxon>Cyanobacteriota</taxon>
        <taxon>Cyanophyceae</taxon>
        <taxon>Nostocales</taxon>
        <taxon>Scytonemataceae</taxon>
        <taxon>Scytonema</taxon>
    </lineage>
</organism>
<dbReference type="SUPFAM" id="SSF90123">
    <property type="entry name" value="ABC transporter transmembrane region"/>
    <property type="match status" value="1"/>
</dbReference>
<feature type="transmembrane region" description="Helical" evidence="12">
    <location>
        <begin position="542"/>
        <end position="563"/>
    </location>
</feature>
<dbReference type="OrthoDB" id="516912at2"/>
<accession>A0A139WYZ4</accession>
<dbReference type="RefSeq" id="WP_066613176.1">
    <property type="nucleotide sequence ID" value="NZ_KQ976354.1"/>
</dbReference>
<keyword evidence="2" id="KW-0813">Transport</keyword>
<protein>
    <submittedName>
        <fullName evidence="17">Peptidase C39</fullName>
    </submittedName>
</protein>
<dbReference type="PROSITE" id="PS50929">
    <property type="entry name" value="ABC_TM1F"/>
    <property type="match status" value="1"/>
</dbReference>
<evidence type="ECO:0000313" key="17">
    <source>
        <dbReference type="EMBL" id="KYC37626.1"/>
    </source>
</evidence>
<dbReference type="InterPro" id="IPR036640">
    <property type="entry name" value="ABC1_TM_sf"/>
</dbReference>
<dbReference type="PANTHER" id="PTHR43394">
    <property type="entry name" value="ATP-DEPENDENT PERMEASE MDL1, MITOCHONDRIAL"/>
    <property type="match status" value="1"/>
</dbReference>
<evidence type="ECO:0000313" key="18">
    <source>
        <dbReference type="Proteomes" id="UP000076925"/>
    </source>
</evidence>
<dbReference type="GO" id="GO:0006508">
    <property type="term" value="P:proteolysis"/>
    <property type="evidence" value="ECO:0007669"/>
    <property type="project" value="InterPro"/>
</dbReference>
<keyword evidence="4 12" id="KW-0812">Transmembrane</keyword>
<evidence type="ECO:0000256" key="7">
    <source>
        <dbReference type="ARBA" id="ARBA00022807"/>
    </source>
</evidence>
<comment type="subcellular location">
    <subcellularLocation>
        <location evidence="1">Cell membrane</location>
        <topology evidence="1">Multi-pass membrane protein</topology>
    </subcellularLocation>
</comment>
<dbReference type="InterPro" id="IPR018490">
    <property type="entry name" value="cNMP-bd_dom_sf"/>
</dbReference>
<dbReference type="InterPro" id="IPR000595">
    <property type="entry name" value="cNMP-bd_dom"/>
</dbReference>
<evidence type="ECO:0000256" key="9">
    <source>
        <dbReference type="ARBA" id="ARBA00022989"/>
    </source>
</evidence>
<evidence type="ECO:0000256" key="8">
    <source>
        <dbReference type="ARBA" id="ARBA00022840"/>
    </source>
</evidence>
<dbReference type="InterPro" id="IPR005074">
    <property type="entry name" value="Peptidase_C39"/>
</dbReference>
<keyword evidence="18" id="KW-1185">Reference proteome</keyword>
<dbReference type="Pfam" id="PF00664">
    <property type="entry name" value="ABC_membrane"/>
    <property type="match status" value="1"/>
</dbReference>
<dbReference type="GO" id="GO:0015421">
    <property type="term" value="F:ABC-type oligopeptide transporter activity"/>
    <property type="evidence" value="ECO:0007669"/>
    <property type="project" value="TreeGrafter"/>
</dbReference>
<dbReference type="SMART" id="SM00100">
    <property type="entry name" value="cNMP"/>
    <property type="match status" value="1"/>
</dbReference>
<dbReference type="FunFam" id="3.40.50.300:FF:000221">
    <property type="entry name" value="Multidrug ABC transporter ATP-binding protein"/>
    <property type="match status" value="1"/>
</dbReference>
<dbReference type="InterPro" id="IPR003439">
    <property type="entry name" value="ABC_transporter-like_ATP-bd"/>
</dbReference>
<evidence type="ECO:0000259" key="15">
    <source>
        <dbReference type="PROSITE" id="PS50929"/>
    </source>
</evidence>
<dbReference type="CDD" id="cd00038">
    <property type="entry name" value="CAP_ED"/>
    <property type="match status" value="1"/>
</dbReference>
<reference evidence="17 18" key="1">
    <citation type="journal article" date="2013" name="Genome Biol. Evol.">
        <title>Genomes of Stigonematalean cyanobacteria (subsection V) and the evolution of oxygenic photosynthesis from prokaryotes to plastids.</title>
        <authorList>
            <person name="Dagan T."/>
            <person name="Roettger M."/>
            <person name="Stucken K."/>
            <person name="Landan G."/>
            <person name="Koch R."/>
            <person name="Major P."/>
            <person name="Gould S.B."/>
            <person name="Goremykin V.V."/>
            <person name="Rippka R."/>
            <person name="Tandeau de Marsac N."/>
            <person name="Gugger M."/>
            <person name="Lockhart P.J."/>
            <person name="Allen J.F."/>
            <person name="Brune I."/>
            <person name="Maus I."/>
            <person name="Puhler A."/>
            <person name="Martin W.F."/>
        </authorList>
    </citation>
    <scope>NUCLEOTIDE SEQUENCE [LARGE SCALE GENOMIC DNA]</scope>
    <source>
        <strain evidence="17 18">PCC 7110</strain>
    </source>
</reference>
<dbReference type="SMART" id="SM00382">
    <property type="entry name" value="AAA"/>
    <property type="match status" value="1"/>
</dbReference>
<comment type="caution">
    <text evidence="17">The sequence shown here is derived from an EMBL/GenBank/DDBJ whole genome shotgun (WGS) entry which is preliminary data.</text>
</comment>
<dbReference type="InterPro" id="IPR003593">
    <property type="entry name" value="AAA+_ATPase"/>
</dbReference>
<evidence type="ECO:0000256" key="11">
    <source>
        <dbReference type="SAM" id="MobiDB-lite"/>
    </source>
</evidence>
<evidence type="ECO:0000256" key="5">
    <source>
        <dbReference type="ARBA" id="ARBA00022741"/>
    </source>
</evidence>
<evidence type="ECO:0000256" key="2">
    <source>
        <dbReference type="ARBA" id="ARBA00022448"/>
    </source>
</evidence>
<evidence type="ECO:0000256" key="4">
    <source>
        <dbReference type="ARBA" id="ARBA00022692"/>
    </source>
</evidence>
<feature type="domain" description="Peptidase C39" evidence="16">
    <location>
        <begin position="281"/>
        <end position="403"/>
    </location>
</feature>
<evidence type="ECO:0000256" key="1">
    <source>
        <dbReference type="ARBA" id="ARBA00004651"/>
    </source>
</evidence>
<keyword evidence="10 12" id="KW-0472">Membrane</keyword>
<dbReference type="PANTHER" id="PTHR43394:SF1">
    <property type="entry name" value="ATP-BINDING CASSETTE SUB-FAMILY B MEMBER 10, MITOCHONDRIAL"/>
    <property type="match status" value="1"/>
</dbReference>
<dbReference type="InterPro" id="IPR017871">
    <property type="entry name" value="ABC_transporter-like_CS"/>
</dbReference>
<dbReference type="Gene3D" id="1.20.1560.10">
    <property type="entry name" value="ABC transporter type 1, transmembrane domain"/>
    <property type="match status" value="1"/>
</dbReference>
<dbReference type="STRING" id="128403.WA1_39885"/>
<feature type="transmembrane region" description="Helical" evidence="12">
    <location>
        <begin position="569"/>
        <end position="590"/>
    </location>
</feature>
<sequence>MTSSTTTIIDFLAQHHPFNQLDVRTVERIASQLQPLRYRMGQAIFVRETMPDKIAIIYSGGARLIGYAPGAKVPETLQSLKSGALLGGASLVRGVASETAISSDETLCLTLSAADFLKLLELEPVLRDAYSNHCSLIEVYDLLGAELERRALGNANLKELAIQYHASATVLNLPPGTTPLQQLDPNLLWLVSGGSSNYAVGCSLNSHDPQAYIKVEADKPVRLIGLRELTISGDIASPSPHSDTQTLSPSSLWQDAPYAPERPEEPEEPSLSQSVKYPHVRGRGPVDASVACFQMLAQYWGMPFKRDVIKRALVNNFQRTGGISIQLCGALSELMGLTSQLVQVPALSVSRLPVPALLPWQDSFAILYKATSKELVLAIPEQGIRRLNPTAFADIWGEEGQVLLLQPTKETPKSRFGLSWFLPAIKKHRTVLIEVFIASLFVQLLGLANPLITQVIIDKVIIQNGVNTLHVLGFLLIAMAVVEGVITWLRTNLFVDTTNRIDLSLGSEVIDHLLRLPLRYFEKRPVGEISSRINELENIRSFLTGTALTVVLDAIFSVIYIAVMVIYSWLLTVVALATVPLFALLTYIFAPIIRSQTRTKAERNAETQSYLVEVVSGIQTVKAQNIELNSRWQWQTRYARYISASFENVLTSNTASSLSNFLNKLSSLLLLWVGAFLVLEGQLTLGELIAFRIIAGYVTSPLLRLIQLWQNFQETALSLERLADILDNPTESEIAGLGGVREGRSEGGRENFPLLSHSLTPSYSQIPMPAMTGAIKYENVTFSFSKSPNPQLVNINQDIGAGTFVGVVGQSGAGKSTLTKLIPRLYELDSGRIKIDGYDINKVELYSLRRQIGMVLQDTLLFDTTVQSNIALTMPDATPEEIVEAAKIACAHDFIMNLPNGYETRVGERGSALSGGQRQRIAIARTVLQNPPLLILDEATSALDYDTERQVCLNLAQAFKGRTVFFITHRLATIRSADVILMMSQGSVVEQGTHAELMAMMGRYYCLYQQQEAVGGVRE</sequence>
<dbReference type="PROSITE" id="PS50990">
    <property type="entry name" value="PEPTIDASE_C39"/>
    <property type="match status" value="1"/>
</dbReference>
<dbReference type="Pfam" id="PF03412">
    <property type="entry name" value="Peptidase_C39"/>
    <property type="match status" value="1"/>
</dbReference>
<name>A0A139WYZ4_9CYAN</name>
<dbReference type="Pfam" id="PF00027">
    <property type="entry name" value="cNMP_binding"/>
    <property type="match status" value="1"/>
</dbReference>
<dbReference type="GO" id="GO:0008234">
    <property type="term" value="F:cysteine-type peptidase activity"/>
    <property type="evidence" value="ECO:0007669"/>
    <property type="project" value="UniProtKB-KW"/>
</dbReference>
<keyword evidence="6" id="KW-0378">Hydrolase</keyword>
<dbReference type="CDD" id="cd18782">
    <property type="entry name" value="ABC_6TM_PrtD_LapB_HlyB_like"/>
    <property type="match status" value="1"/>
</dbReference>
<dbReference type="GO" id="GO:0005524">
    <property type="term" value="F:ATP binding"/>
    <property type="evidence" value="ECO:0007669"/>
    <property type="project" value="UniProtKB-KW"/>
</dbReference>
<dbReference type="SUPFAM" id="SSF52540">
    <property type="entry name" value="P-loop containing nucleoside triphosphate hydrolases"/>
    <property type="match status" value="1"/>
</dbReference>
<evidence type="ECO:0000256" key="6">
    <source>
        <dbReference type="ARBA" id="ARBA00022801"/>
    </source>
</evidence>
<dbReference type="GO" id="GO:0005886">
    <property type="term" value="C:plasma membrane"/>
    <property type="evidence" value="ECO:0007669"/>
    <property type="project" value="UniProtKB-SubCell"/>
</dbReference>